<dbReference type="InterPro" id="IPR012340">
    <property type="entry name" value="NA-bd_OB-fold"/>
</dbReference>
<dbReference type="EMBL" id="RBIG01000001">
    <property type="protein sequence ID" value="RKQ73735.1"/>
    <property type="molecule type" value="Genomic_DNA"/>
</dbReference>
<evidence type="ECO:0000313" key="2">
    <source>
        <dbReference type="EMBL" id="RKQ73735.1"/>
    </source>
</evidence>
<sequence length="128" mass="13840">MIPTQNQGPGPEAQYRAFLDEGRFMIQRSASTGEHVFYPRVAAPGSGTMDLEWVEASGLGTIYSITVNRGRDSSFNIALVQLDEGPRLMTRIEGVETAPIGTRVKARIAELEGEKVIVFDLAEKGGAA</sequence>
<dbReference type="InterPro" id="IPR002878">
    <property type="entry name" value="ChsH2_C"/>
</dbReference>
<dbReference type="Pfam" id="PF01796">
    <property type="entry name" value="OB_ChsH2_C"/>
    <property type="match status" value="1"/>
</dbReference>
<accession>A0A420WS59</accession>
<dbReference type="AlphaFoldDB" id="A0A420WS59"/>
<name>A0A420WS59_9PROT</name>
<dbReference type="InterPro" id="IPR052513">
    <property type="entry name" value="Thioester_dehydratase-like"/>
</dbReference>
<comment type="caution">
    <text evidence="2">The sequence shown here is derived from an EMBL/GenBank/DDBJ whole genome shotgun (WGS) entry which is preliminary data.</text>
</comment>
<evidence type="ECO:0000259" key="1">
    <source>
        <dbReference type="Pfam" id="PF01796"/>
    </source>
</evidence>
<dbReference type="SUPFAM" id="SSF50249">
    <property type="entry name" value="Nucleic acid-binding proteins"/>
    <property type="match status" value="1"/>
</dbReference>
<organism evidence="2 3">
    <name type="scientific">Oceanibaculum indicum</name>
    <dbReference type="NCBI Taxonomy" id="526216"/>
    <lineage>
        <taxon>Bacteria</taxon>
        <taxon>Pseudomonadati</taxon>
        <taxon>Pseudomonadota</taxon>
        <taxon>Alphaproteobacteria</taxon>
        <taxon>Rhodospirillales</taxon>
        <taxon>Oceanibaculaceae</taxon>
        <taxon>Oceanibaculum</taxon>
    </lineage>
</organism>
<dbReference type="PANTHER" id="PTHR34075:SF5">
    <property type="entry name" value="BLR3430 PROTEIN"/>
    <property type="match status" value="1"/>
</dbReference>
<proteinExistence type="predicted"/>
<dbReference type="PANTHER" id="PTHR34075">
    <property type="entry name" value="BLR3430 PROTEIN"/>
    <property type="match status" value="1"/>
</dbReference>
<reference evidence="2 3" key="1">
    <citation type="submission" date="2018-10" db="EMBL/GenBank/DDBJ databases">
        <title>Comparative analysis of microorganisms from saline springs in Andes Mountain Range, Colombia.</title>
        <authorList>
            <person name="Rubin E."/>
        </authorList>
    </citation>
    <scope>NUCLEOTIDE SEQUENCE [LARGE SCALE GENOMIC DNA]</scope>
    <source>
        <strain evidence="2 3">USBA 36</strain>
    </source>
</reference>
<dbReference type="OrthoDB" id="3182121at2"/>
<dbReference type="Proteomes" id="UP000277424">
    <property type="component" value="Unassembled WGS sequence"/>
</dbReference>
<dbReference type="RefSeq" id="WP_121218768.1">
    <property type="nucleotide sequence ID" value="NZ_RBIG01000001.1"/>
</dbReference>
<evidence type="ECO:0000313" key="3">
    <source>
        <dbReference type="Proteomes" id="UP000277424"/>
    </source>
</evidence>
<protein>
    <recommendedName>
        <fullName evidence="1">ChsH2 C-terminal OB-fold domain-containing protein</fullName>
    </recommendedName>
</protein>
<feature type="domain" description="ChsH2 C-terminal OB-fold" evidence="1">
    <location>
        <begin position="53"/>
        <end position="108"/>
    </location>
</feature>
<gene>
    <name evidence="2" type="ORF">BCL74_1526</name>
</gene>